<keyword evidence="3" id="KW-1185">Reference proteome</keyword>
<sequence length="433" mass="49641">MPVLNRKKANLEFVNVGHPDEIKNRQNKRKIHQHVMKDIGFSRRKNAQEKIMKSDLSISKSLTIQETRSRYTSHQPDRLDKTSESSMQPLVPGADRTLYSRTDARAKMMEAFLLRPKSSICDRVREICFAIGLVDDAPLNLALAETALYRNNQVGFMHSEREDLTALKHYNRCLQFTSQKIQSSNTMKCDDVLITVIDEHSSYFLLSVPRLDSSDGPEMYPSGPSLIHEALRLAALRFLVTAAEHIHYTFGAVKHRKPQLSRLLMEYEIPWDGLEELQVWVLVIAAVTEKTHDKVCLTKAITLTMKRLGLDRIGLKELLEQISWVDSFEDEFEFDSDMMGLAKDSDNMLQRGDCLQRNQSQKTECGTFAHKQLTPQRMADDIKAKDLHNTFQALYKISLENDKNRTFGLPGYNASMFLFSHSRTSSPKLERLS</sequence>
<gene>
    <name evidence="2" type="ORF">FBEOM_8424</name>
</gene>
<name>A0A9P5AF75_9HYPO</name>
<comment type="caution">
    <text evidence="2">The sequence shown here is derived from an EMBL/GenBank/DDBJ whole genome shotgun (WGS) entry which is preliminary data.</text>
</comment>
<evidence type="ECO:0000313" key="2">
    <source>
        <dbReference type="EMBL" id="KAF4337670.1"/>
    </source>
</evidence>
<dbReference type="EMBL" id="PVQB02000387">
    <property type="protein sequence ID" value="KAF4337670.1"/>
    <property type="molecule type" value="Genomic_DNA"/>
</dbReference>
<dbReference type="AlphaFoldDB" id="A0A9P5AF75"/>
<organism evidence="2 3">
    <name type="scientific">Fusarium beomiforme</name>
    <dbReference type="NCBI Taxonomy" id="44412"/>
    <lineage>
        <taxon>Eukaryota</taxon>
        <taxon>Fungi</taxon>
        <taxon>Dikarya</taxon>
        <taxon>Ascomycota</taxon>
        <taxon>Pezizomycotina</taxon>
        <taxon>Sordariomycetes</taxon>
        <taxon>Hypocreomycetidae</taxon>
        <taxon>Hypocreales</taxon>
        <taxon>Nectriaceae</taxon>
        <taxon>Fusarium</taxon>
        <taxon>Fusarium burgessii species complex</taxon>
    </lineage>
</organism>
<dbReference type="OrthoDB" id="3469225at2759"/>
<dbReference type="Proteomes" id="UP000730481">
    <property type="component" value="Unassembled WGS sequence"/>
</dbReference>
<protein>
    <submittedName>
        <fullName evidence="2">Uncharacterized protein</fullName>
    </submittedName>
</protein>
<accession>A0A9P5AF75</accession>
<feature type="region of interest" description="Disordered" evidence="1">
    <location>
        <begin position="67"/>
        <end position="92"/>
    </location>
</feature>
<reference evidence="2" key="2">
    <citation type="submission" date="2020-02" db="EMBL/GenBank/DDBJ databases">
        <title>Identification and distribution of gene clusters putatively required for synthesis of sphingolipid metabolism inhibitors in phylogenetically diverse species of the filamentous fungus Fusarium.</title>
        <authorList>
            <person name="Kim H.-S."/>
            <person name="Busman M."/>
            <person name="Brown D.W."/>
            <person name="Divon H."/>
            <person name="Uhlig S."/>
            <person name="Proctor R.H."/>
        </authorList>
    </citation>
    <scope>NUCLEOTIDE SEQUENCE</scope>
    <source>
        <strain evidence="2">NRRL 25174</strain>
    </source>
</reference>
<proteinExistence type="predicted"/>
<reference evidence="2" key="1">
    <citation type="journal article" date="2017" name="Mycologia">
        <title>Fusarium algeriense, sp. nov., a novel toxigenic crown rot pathogen of durum wheat from Algeria is nested in the Fusarium burgessii species complex.</title>
        <authorList>
            <person name="Laraba I."/>
            <person name="Keddad A."/>
            <person name="Boureghda H."/>
            <person name="Abdallah N."/>
            <person name="Vaughan M.M."/>
            <person name="Proctor R.H."/>
            <person name="Busman M."/>
            <person name="O'Donnell K."/>
        </authorList>
    </citation>
    <scope>NUCLEOTIDE SEQUENCE</scope>
    <source>
        <strain evidence="2">NRRL 25174</strain>
    </source>
</reference>
<evidence type="ECO:0000256" key="1">
    <source>
        <dbReference type="SAM" id="MobiDB-lite"/>
    </source>
</evidence>
<evidence type="ECO:0000313" key="3">
    <source>
        <dbReference type="Proteomes" id="UP000730481"/>
    </source>
</evidence>